<keyword evidence="2" id="KW-1185">Reference proteome</keyword>
<dbReference type="Proteomes" id="UP001065298">
    <property type="component" value="Chromosome 12"/>
</dbReference>
<proteinExistence type="predicted"/>
<organism evidence="1 2">
    <name type="scientific">Fusarium keratoplasticum</name>
    <dbReference type="NCBI Taxonomy" id="1328300"/>
    <lineage>
        <taxon>Eukaryota</taxon>
        <taxon>Fungi</taxon>
        <taxon>Dikarya</taxon>
        <taxon>Ascomycota</taxon>
        <taxon>Pezizomycotina</taxon>
        <taxon>Sordariomycetes</taxon>
        <taxon>Hypocreomycetidae</taxon>
        <taxon>Hypocreales</taxon>
        <taxon>Nectriaceae</taxon>
        <taxon>Fusarium</taxon>
        <taxon>Fusarium solani species complex</taxon>
    </lineage>
</organism>
<gene>
    <name evidence="1" type="ORF">NCS57_01440700</name>
</gene>
<comment type="caution">
    <text evidence="1">The sequence shown here is derived from an EMBL/GenBank/DDBJ whole genome shotgun (WGS) entry which is preliminary data.</text>
</comment>
<dbReference type="EMBL" id="CM046514">
    <property type="protein sequence ID" value="KAI8651050.1"/>
    <property type="molecule type" value="Genomic_DNA"/>
</dbReference>
<accession>A0ACC0QFN3</accession>
<evidence type="ECO:0000313" key="1">
    <source>
        <dbReference type="EMBL" id="KAI8651050.1"/>
    </source>
</evidence>
<reference evidence="1" key="1">
    <citation type="submission" date="2022-06" db="EMBL/GenBank/DDBJ databases">
        <title>Fusarium solani species complex genomes reveal bases of compartmentalisation and animal pathogenesis.</title>
        <authorList>
            <person name="Tsai I.J."/>
        </authorList>
    </citation>
    <scope>NUCLEOTIDE SEQUENCE</scope>
    <source>
        <strain evidence="1">Fu6.1</strain>
    </source>
</reference>
<name>A0ACC0QFN3_9HYPO</name>
<sequence length="469" mass="51532">MNVLSKVPLGILTIVGFAGSSKTDLMATTILLAMGVGPVIVCTPTHAAASNIAARVNKLASLAYGKVEEPMPVVVRGFSWKVDELRGKTYALGGGPVDATHDNWEHPLSMVDWMQRVLRPENLKPGIVKPASYELAKDVEKDTKIVNLKDTLHNQKGWTVAHSQAFRDLATRILEVADTVRCTTHASTKRILADWARDKAQSTFLGEASAISMPEALVPWFNGRPLVLAGDVRQLPPCVMNLGRKSWTGGPLNFFDKHQEISRQNRIVNGGFDLAREIFYPELGDKFEYGHQWAVSKRPGASQLESWVRRRFPEIKPSPTGKIWPVFIDCQDSVGADGNADQGLGTKFMVVSPYRATKAYLEGLIWQRLDKSTKDSAFYKGLSNVQVSTANSFQDKGTGVAIFLTTATQESGPGFVKDARRFNVGVNRHVDFLFVVGDITTMEPVKESKEELMVSEQGGRVLASGNMKG</sequence>
<evidence type="ECO:0000313" key="2">
    <source>
        <dbReference type="Proteomes" id="UP001065298"/>
    </source>
</evidence>
<protein>
    <submittedName>
        <fullName evidence="1">AAA-12 domain-containing protein</fullName>
    </submittedName>
</protein>